<evidence type="ECO:0000313" key="3">
    <source>
        <dbReference type="EMBL" id="KAE8238081.1"/>
    </source>
</evidence>
<keyword evidence="4" id="KW-1185">Reference proteome</keyword>
<dbReference type="AlphaFoldDB" id="A0A8T8SEV9"/>
<accession>A0A8T8SEV9</accession>
<dbReference type="SUPFAM" id="SSF100934">
    <property type="entry name" value="Heat shock protein 70kD (HSP70), C-terminal subdomain"/>
    <property type="match status" value="1"/>
</dbReference>
<proteinExistence type="inferred from homology"/>
<evidence type="ECO:0000313" key="4">
    <source>
        <dbReference type="Proteomes" id="UP000077521"/>
    </source>
</evidence>
<feature type="region of interest" description="Disordered" evidence="2">
    <location>
        <begin position="99"/>
        <end position="138"/>
    </location>
</feature>
<gene>
    <name evidence="3" type="ORF">A4X13_0g8524</name>
</gene>
<organism evidence="3 4">
    <name type="scientific">Tilletia indica</name>
    <dbReference type="NCBI Taxonomy" id="43049"/>
    <lineage>
        <taxon>Eukaryota</taxon>
        <taxon>Fungi</taxon>
        <taxon>Dikarya</taxon>
        <taxon>Basidiomycota</taxon>
        <taxon>Ustilaginomycotina</taxon>
        <taxon>Exobasidiomycetes</taxon>
        <taxon>Tilletiales</taxon>
        <taxon>Tilletiaceae</taxon>
        <taxon>Tilletia</taxon>
    </lineage>
</organism>
<dbReference type="FunFam" id="1.20.1270.10:FF:000016">
    <property type="entry name" value="Heat shock protein 70"/>
    <property type="match status" value="1"/>
</dbReference>
<name>A0A8T8SEV9_9BASI</name>
<dbReference type="Proteomes" id="UP000077521">
    <property type="component" value="Unassembled WGS sequence"/>
</dbReference>
<comment type="caution">
    <text evidence="3">The sequence shown here is derived from an EMBL/GenBank/DDBJ whole genome shotgun (WGS) entry which is preliminary data.</text>
</comment>
<reference evidence="3" key="1">
    <citation type="submission" date="2016-04" db="EMBL/GenBank/DDBJ databases">
        <authorList>
            <person name="Nguyen H.D."/>
            <person name="Samba Siva P."/>
            <person name="Cullis J."/>
            <person name="Levesque C.A."/>
            <person name="Hambleton S."/>
        </authorList>
    </citation>
    <scope>NUCLEOTIDE SEQUENCE</scope>
    <source>
        <strain evidence="3">DAOMC 236416</strain>
    </source>
</reference>
<dbReference type="Gene3D" id="1.20.1270.10">
    <property type="match status" value="1"/>
</dbReference>
<comment type="similarity">
    <text evidence="1">Belongs to the heat shock protein 70 family.</text>
</comment>
<reference evidence="3" key="2">
    <citation type="journal article" date="2019" name="IMA Fungus">
        <title>Genome sequencing and comparison of five Tilletia species to identify candidate genes for the detection of regulated species infecting wheat.</title>
        <authorList>
            <person name="Nguyen H.D.T."/>
            <person name="Sultana T."/>
            <person name="Kesanakurti P."/>
            <person name="Hambleton S."/>
        </authorList>
    </citation>
    <scope>NUCLEOTIDE SEQUENCE</scope>
    <source>
        <strain evidence="3">DAOMC 236416</strain>
    </source>
</reference>
<evidence type="ECO:0000256" key="1">
    <source>
        <dbReference type="ARBA" id="ARBA00007381"/>
    </source>
</evidence>
<dbReference type="InterPro" id="IPR029048">
    <property type="entry name" value="HSP70_C_sf"/>
</dbReference>
<dbReference type="EMBL" id="LWDF02001534">
    <property type="protein sequence ID" value="KAE8238081.1"/>
    <property type="molecule type" value="Genomic_DNA"/>
</dbReference>
<sequence>MRWMWSAGKKAFEGSDVIRPVEERLHRTDVAISFYNLRNSLNEEAFASKLDADDKTKLQTAIDESISWLDGAQEAAKEEYEDKQKELEAIANPIMQKAYAAAGGPPGGPGGAPGGFPGAGGAAPPGAGASDPVVEEID</sequence>
<evidence type="ECO:0000256" key="2">
    <source>
        <dbReference type="SAM" id="MobiDB-lite"/>
    </source>
</evidence>
<protein>
    <submittedName>
        <fullName evidence="3">Uncharacterized protein</fullName>
    </submittedName>
</protein>
<feature type="compositionally biased region" description="Gly residues" evidence="2">
    <location>
        <begin position="109"/>
        <end position="123"/>
    </location>
</feature>